<dbReference type="EMBL" id="RQEY01000001">
    <property type="protein sequence ID" value="TGK44598.1"/>
    <property type="molecule type" value="Genomic_DNA"/>
</dbReference>
<dbReference type="OrthoDB" id="320989at2"/>
<protein>
    <submittedName>
        <fullName evidence="2">Uncharacterized protein</fullName>
    </submittedName>
</protein>
<keyword evidence="1" id="KW-0812">Transmembrane</keyword>
<feature type="transmembrane region" description="Helical" evidence="1">
    <location>
        <begin position="97"/>
        <end position="117"/>
    </location>
</feature>
<keyword evidence="1" id="KW-0472">Membrane</keyword>
<evidence type="ECO:0000256" key="1">
    <source>
        <dbReference type="SAM" id="Phobius"/>
    </source>
</evidence>
<sequence length="384" mass="43100">MRAARFLHKTFVVFLIFLLGFSNCAVFNRNNTPLIVKVEENLVPEDTGKKIIAAPLFIPLGLVAGILDLLIVHPIIRIPDAFNDTVSLLWTPRGNGYVTNMGFLPISIVLTPIVFSLDLLARSSFDINGNVDRSRIESNPVPKKTVYEALESGDRATILALLKIPVHNWPPELSQKVIERFRTDPEIVHLSLVRMAESLSTKDASKYDSYLITFLNQDKEVDRALGRYFVKSGSLAGTSAIVSILASEKVSKETEDIYIRTVLHADKANPVVDLINLYFKIADKKRKIVYEFENRISHIYANNQAKEYESGFISLLNKDPVLDEILLNYYVRIKSSIGSEAMIKLLVSGQLPKVSLKNYISAILQIGKEKDVQIILERFPAIGK</sequence>
<dbReference type="Proteomes" id="UP000298097">
    <property type="component" value="Unassembled WGS sequence"/>
</dbReference>
<reference evidence="2" key="1">
    <citation type="journal article" date="2019" name="PLoS Negl. Trop. Dis.">
        <title>Revisiting the worldwide diversity of Leptospira species in the environment.</title>
        <authorList>
            <person name="Vincent A.T."/>
            <person name="Schiettekatte O."/>
            <person name="Bourhy P."/>
            <person name="Veyrier F.J."/>
            <person name="Picardeau M."/>
        </authorList>
    </citation>
    <scope>NUCLEOTIDE SEQUENCE [LARGE SCALE GENOMIC DNA]</scope>
    <source>
        <strain evidence="2">201800301</strain>
    </source>
</reference>
<dbReference type="AlphaFoldDB" id="A0A4V3JGU6"/>
<accession>A0A4V3JGU6</accession>
<keyword evidence="1" id="KW-1133">Transmembrane helix</keyword>
<comment type="caution">
    <text evidence="2">The sequence shown here is derived from an EMBL/GenBank/DDBJ whole genome shotgun (WGS) entry which is preliminary data.</text>
</comment>
<keyword evidence="3" id="KW-1185">Reference proteome</keyword>
<gene>
    <name evidence="2" type="ORF">EHO65_00740</name>
</gene>
<proteinExistence type="predicted"/>
<evidence type="ECO:0000313" key="2">
    <source>
        <dbReference type="EMBL" id="TGK44598.1"/>
    </source>
</evidence>
<evidence type="ECO:0000313" key="3">
    <source>
        <dbReference type="Proteomes" id="UP000298097"/>
    </source>
</evidence>
<name>A0A4V3JGU6_9LEPT</name>
<dbReference type="RefSeq" id="WP_135772343.1">
    <property type="nucleotide sequence ID" value="NZ_RQEY01000001.1"/>
</dbReference>
<feature type="transmembrane region" description="Helical" evidence="1">
    <location>
        <begin position="51"/>
        <end position="76"/>
    </location>
</feature>
<organism evidence="2 3">
    <name type="scientific">Leptospira andrefontaineae</name>
    <dbReference type="NCBI Taxonomy" id="2484976"/>
    <lineage>
        <taxon>Bacteria</taxon>
        <taxon>Pseudomonadati</taxon>
        <taxon>Spirochaetota</taxon>
        <taxon>Spirochaetia</taxon>
        <taxon>Leptospirales</taxon>
        <taxon>Leptospiraceae</taxon>
        <taxon>Leptospira</taxon>
    </lineage>
</organism>